<evidence type="ECO:0000256" key="2">
    <source>
        <dbReference type="SAM" id="Coils"/>
    </source>
</evidence>
<dbReference type="PANTHER" id="PTHR23322">
    <property type="entry name" value="FAS-ASSOCIATED PROTEIN"/>
    <property type="match status" value="1"/>
</dbReference>
<evidence type="ECO:0000259" key="4">
    <source>
        <dbReference type="PROSITE" id="PS50033"/>
    </source>
</evidence>
<reference evidence="6" key="1">
    <citation type="journal article" date="2016" name="Nat. Biotechnol.">
        <title>Sequencing wild and cultivated cassava and related species reveals extensive interspecific hybridization and genetic diversity.</title>
        <authorList>
            <person name="Bredeson J.V."/>
            <person name="Lyons J.B."/>
            <person name="Prochnik S.E."/>
            <person name="Wu G.A."/>
            <person name="Ha C.M."/>
            <person name="Edsinger-Gonzales E."/>
            <person name="Grimwood J."/>
            <person name="Schmutz J."/>
            <person name="Rabbi I.Y."/>
            <person name="Egesi C."/>
            <person name="Nauluvula P."/>
            <person name="Lebot V."/>
            <person name="Ndunguru J."/>
            <person name="Mkamilo G."/>
            <person name="Bart R.S."/>
            <person name="Setter T.L."/>
            <person name="Gleadow R.M."/>
            <person name="Kulakow P."/>
            <person name="Ferguson M.E."/>
            <person name="Rounsley S."/>
            <person name="Rokhsar D.S."/>
        </authorList>
    </citation>
    <scope>NUCLEOTIDE SEQUENCE [LARGE SCALE GENOMIC DNA]</scope>
    <source>
        <strain evidence="6">cv. AM560-2</strain>
    </source>
</reference>
<dbReference type="SUPFAM" id="SSF46934">
    <property type="entry name" value="UBA-like"/>
    <property type="match status" value="1"/>
</dbReference>
<keyword evidence="2" id="KW-0175">Coiled coil</keyword>
<dbReference type="GO" id="GO:0043130">
    <property type="term" value="F:ubiquitin binding"/>
    <property type="evidence" value="ECO:0000318"/>
    <property type="project" value="GO_Central"/>
</dbReference>
<dbReference type="STRING" id="3983.A0A2C9WKP9"/>
<dbReference type="InterPro" id="IPR029071">
    <property type="entry name" value="Ubiquitin-like_domsf"/>
</dbReference>
<accession>A0A2C9WKP9</accession>
<feature type="compositionally biased region" description="Basic and acidic residues" evidence="3">
    <location>
        <begin position="195"/>
        <end position="210"/>
    </location>
</feature>
<dbReference type="EMBL" id="CM004387">
    <property type="protein sequence ID" value="OAY59865.1"/>
    <property type="molecule type" value="Genomic_DNA"/>
</dbReference>
<feature type="compositionally biased region" description="Basic and acidic residues" evidence="3">
    <location>
        <begin position="445"/>
        <end position="471"/>
    </location>
</feature>
<dbReference type="CDD" id="cd01767">
    <property type="entry name" value="UBX"/>
    <property type="match status" value="1"/>
</dbReference>
<organism evidence="5 6">
    <name type="scientific">Manihot esculenta</name>
    <name type="common">Cassava</name>
    <name type="synonym">Jatropha manihot</name>
    <dbReference type="NCBI Taxonomy" id="3983"/>
    <lineage>
        <taxon>Eukaryota</taxon>
        <taxon>Viridiplantae</taxon>
        <taxon>Streptophyta</taxon>
        <taxon>Embryophyta</taxon>
        <taxon>Tracheophyta</taxon>
        <taxon>Spermatophyta</taxon>
        <taxon>Magnoliopsida</taxon>
        <taxon>eudicotyledons</taxon>
        <taxon>Gunneridae</taxon>
        <taxon>Pentapetalae</taxon>
        <taxon>rosids</taxon>
        <taxon>fabids</taxon>
        <taxon>Malpighiales</taxon>
        <taxon>Euphorbiaceae</taxon>
        <taxon>Crotonoideae</taxon>
        <taxon>Manihoteae</taxon>
        <taxon>Manihot</taxon>
    </lineage>
</organism>
<keyword evidence="1" id="KW-0833">Ubl conjugation pathway</keyword>
<name>A0A2C9WKP9_MANES</name>
<dbReference type="OrthoDB" id="1920064at2759"/>
<dbReference type="SMART" id="SM00166">
    <property type="entry name" value="UBX"/>
    <property type="match status" value="1"/>
</dbReference>
<feature type="region of interest" description="Disordered" evidence="3">
    <location>
        <begin position="445"/>
        <end position="485"/>
    </location>
</feature>
<evidence type="ECO:0000313" key="5">
    <source>
        <dbReference type="EMBL" id="OAY59865.1"/>
    </source>
</evidence>
<sequence>MARPNQEAIDTFISITGVAEAVAVQKLEEHHGDLNAAVNAHFSEGDRSIVHETPVVASQDDLMDIDDPVEVPPRRHPLSVLPEASAMNPFSLLDPQFRRSLFDGGSDFMNHAPFVSHPRERREIPIEVKDGNDVPSHSGHAPIIEDVTGTEYATGPDIRGTIIVDEDDNDIPADRTGWAAQRAEKRGDSSGGIAHESHSRPSAPEFDKLPDYSNDIEEEMIRAAIEASKQEAQAAEQEKALCEQRGKIGAAEMGASKPDEVELGAVVTSNGRFRTGRLSIQEEAEDVDEHPLVRNRSRHTSSGSTESTREVGVIEASPPSSPRQNNISSHPQHNGNVFHSDEWGGISSEEHDEAVMLEAAMFGGIPEVTGYRFPYAPHQFMQSESPYSQRMPRPPSPSLQAQRLIREQQDDEYLASLAADREKEMKAMEEAEALRLQEEAARKASLEAERQKEEESRKKLEEEQEFERQLAAKETSLPQEPVSNDENSVTLLVRMPDGTRRGRRFLKSDNLQSLFDFIDIGRVVKPGTYRLVRPYPRRAFSDGESALTLNELGLTSKQEALFLELI</sequence>
<dbReference type="Gramene" id="Manes.01G066200.1.v8.1">
    <property type="protein sequence ID" value="Manes.01G066200.1.v8.1.CDS"/>
    <property type="gene ID" value="Manes.01G066200.v8.1"/>
</dbReference>
<feature type="compositionally biased region" description="Polar residues" evidence="3">
    <location>
        <begin position="476"/>
        <end position="485"/>
    </location>
</feature>
<feature type="domain" description="UBX" evidence="4">
    <location>
        <begin position="484"/>
        <end position="562"/>
    </location>
</feature>
<evidence type="ECO:0000313" key="6">
    <source>
        <dbReference type="Proteomes" id="UP000091857"/>
    </source>
</evidence>
<comment type="caution">
    <text evidence="5">The sequence shown here is derived from an EMBL/GenBank/DDBJ whole genome shotgun (WGS) entry which is preliminary data.</text>
</comment>
<dbReference type="Pfam" id="PF14555">
    <property type="entry name" value="UBA_4"/>
    <property type="match status" value="1"/>
</dbReference>
<dbReference type="CDD" id="cd14351">
    <property type="entry name" value="UBA_Ubx1_like"/>
    <property type="match status" value="1"/>
</dbReference>
<dbReference type="SUPFAM" id="SSF54236">
    <property type="entry name" value="Ubiquitin-like"/>
    <property type="match status" value="1"/>
</dbReference>
<dbReference type="InterPro" id="IPR050730">
    <property type="entry name" value="UBX_domain-protein"/>
</dbReference>
<dbReference type="Gene3D" id="1.10.8.10">
    <property type="entry name" value="DNA helicase RuvA subunit, C-terminal domain"/>
    <property type="match status" value="1"/>
</dbReference>
<dbReference type="Proteomes" id="UP000091857">
    <property type="component" value="Chromosome 1"/>
</dbReference>
<dbReference type="PROSITE" id="PS50033">
    <property type="entry name" value="UBX"/>
    <property type="match status" value="1"/>
</dbReference>
<feature type="region of interest" description="Disordered" evidence="3">
    <location>
        <begin position="277"/>
        <end position="344"/>
    </location>
</feature>
<dbReference type="OMA" id="FMDIDDQ"/>
<dbReference type="Pfam" id="PF00789">
    <property type="entry name" value="UBX"/>
    <property type="match status" value="1"/>
</dbReference>
<protein>
    <recommendedName>
        <fullName evidence="4">UBX domain-containing protein</fullName>
    </recommendedName>
</protein>
<dbReference type="Gene3D" id="3.10.20.90">
    <property type="entry name" value="Phosphatidylinositol 3-kinase Catalytic Subunit, Chain A, domain 1"/>
    <property type="match status" value="1"/>
</dbReference>
<feature type="region of interest" description="Disordered" evidence="3">
    <location>
        <begin position="179"/>
        <end position="210"/>
    </location>
</feature>
<dbReference type="PANTHER" id="PTHR23322:SF93">
    <property type="entry name" value="UBX DOMAIN-CONTAINING PROTEIN 8"/>
    <property type="match status" value="1"/>
</dbReference>
<evidence type="ECO:0000256" key="1">
    <source>
        <dbReference type="ARBA" id="ARBA00022786"/>
    </source>
</evidence>
<evidence type="ECO:0000256" key="3">
    <source>
        <dbReference type="SAM" id="MobiDB-lite"/>
    </source>
</evidence>
<feature type="compositionally biased region" description="Polar residues" evidence="3">
    <location>
        <begin position="322"/>
        <end position="337"/>
    </location>
</feature>
<gene>
    <name evidence="5" type="ORF">MANES_01G066200v8</name>
</gene>
<dbReference type="InterPro" id="IPR009060">
    <property type="entry name" value="UBA-like_sf"/>
</dbReference>
<proteinExistence type="predicted"/>
<feature type="coiled-coil region" evidence="2">
    <location>
        <begin position="218"/>
        <end position="245"/>
    </location>
</feature>
<dbReference type="InterPro" id="IPR001012">
    <property type="entry name" value="UBX_dom"/>
</dbReference>
<dbReference type="AlphaFoldDB" id="A0A2C9WKP9"/>
<keyword evidence="6" id="KW-1185">Reference proteome</keyword>